<evidence type="ECO:0000256" key="2">
    <source>
        <dbReference type="ARBA" id="ARBA00022448"/>
    </source>
</evidence>
<dbReference type="AlphaFoldDB" id="A0A1F7GIK9"/>
<dbReference type="PROSITE" id="PS50893">
    <property type="entry name" value="ABC_TRANSPORTER_2"/>
    <property type="match status" value="1"/>
</dbReference>
<evidence type="ECO:0000256" key="5">
    <source>
        <dbReference type="ARBA" id="ARBA00049985"/>
    </source>
</evidence>
<evidence type="ECO:0000256" key="1">
    <source>
        <dbReference type="ARBA" id="ARBA00004413"/>
    </source>
</evidence>
<dbReference type="GO" id="GO:0005886">
    <property type="term" value="C:plasma membrane"/>
    <property type="evidence" value="ECO:0007669"/>
    <property type="project" value="UniProtKB-SubCell"/>
</dbReference>
<dbReference type="PANTHER" id="PTHR42711:SF5">
    <property type="entry name" value="ABC TRANSPORTER ATP-BINDING PROTEIN NATA"/>
    <property type="match status" value="1"/>
</dbReference>
<dbReference type="SMART" id="SM00382">
    <property type="entry name" value="AAA"/>
    <property type="match status" value="1"/>
</dbReference>
<dbReference type="Gene3D" id="3.40.50.300">
    <property type="entry name" value="P-loop containing nucleotide triphosphate hydrolases"/>
    <property type="match status" value="1"/>
</dbReference>
<dbReference type="EMBL" id="MFZI01000066">
    <property type="protein sequence ID" value="OGK18715.1"/>
    <property type="molecule type" value="Genomic_DNA"/>
</dbReference>
<comment type="similarity">
    <text evidence="5">Belongs to the ABC transporter superfamily. Drug exporter-1 (DrugE1) (TC 3.A.1.105) family.</text>
</comment>
<dbReference type="InterPro" id="IPR003593">
    <property type="entry name" value="AAA+_ATPase"/>
</dbReference>
<sequence>MEKDDIVLETKGLKKTFVTNKGKTQVEAVKGINLKVNKGKIFGFLGPNGAGKTTSLSMLTTLLVPTGGDATVVGFDLLKEPEKIREYIGYVSQSGGVDMSANAEDNLILQARLHGASGDVAKKRASELIKQFELSEFAERKTTSYSGGQKRRLDLALGMVHRPKLIFLDEPTTGLDPQSRAHFWEEIRRVKTAGVTIFLTTHYLDEADNLCDYLAIIDQGTIVAEGSSTQLKRQIGRESIIIGFKDMKDLEQAKSLLGKQSYILKLRSEENKLHLYVKDGEKLLVDVLHLLDNHAVEMHSIELAKPSLDDVFLEKTGRSLREEGS</sequence>
<dbReference type="GO" id="GO:0005524">
    <property type="term" value="F:ATP binding"/>
    <property type="evidence" value="ECO:0007669"/>
    <property type="project" value="UniProtKB-KW"/>
</dbReference>
<dbReference type="PANTHER" id="PTHR42711">
    <property type="entry name" value="ABC TRANSPORTER ATP-BINDING PROTEIN"/>
    <property type="match status" value="1"/>
</dbReference>
<evidence type="ECO:0000313" key="8">
    <source>
        <dbReference type="Proteomes" id="UP000177026"/>
    </source>
</evidence>
<dbReference type="Proteomes" id="UP000177026">
    <property type="component" value="Unassembled WGS sequence"/>
</dbReference>
<dbReference type="SUPFAM" id="SSF52540">
    <property type="entry name" value="P-loop containing nucleoside triphosphate hydrolases"/>
    <property type="match status" value="1"/>
</dbReference>
<name>A0A1F7GIK9_9BACT</name>
<dbReference type="GO" id="GO:0043215">
    <property type="term" value="P:daunorubicin transport"/>
    <property type="evidence" value="ECO:0007669"/>
    <property type="project" value="InterPro"/>
</dbReference>
<keyword evidence="3" id="KW-0547">Nucleotide-binding</keyword>
<keyword evidence="4" id="KW-0067">ATP-binding</keyword>
<reference evidence="7 8" key="1">
    <citation type="journal article" date="2016" name="Nat. Commun.">
        <title>Thousands of microbial genomes shed light on interconnected biogeochemical processes in an aquifer system.</title>
        <authorList>
            <person name="Anantharaman K."/>
            <person name="Brown C.T."/>
            <person name="Hug L.A."/>
            <person name="Sharon I."/>
            <person name="Castelle C.J."/>
            <person name="Probst A.J."/>
            <person name="Thomas B.C."/>
            <person name="Singh A."/>
            <person name="Wilkins M.J."/>
            <person name="Karaoz U."/>
            <person name="Brodie E.L."/>
            <person name="Williams K.H."/>
            <person name="Hubbard S.S."/>
            <person name="Banfield J.F."/>
        </authorList>
    </citation>
    <scope>NUCLEOTIDE SEQUENCE [LARGE SCALE GENOMIC DNA]</scope>
</reference>
<protein>
    <submittedName>
        <fullName evidence="7">ABC transporter</fullName>
    </submittedName>
</protein>
<evidence type="ECO:0000259" key="6">
    <source>
        <dbReference type="PROSITE" id="PS50893"/>
    </source>
</evidence>
<feature type="domain" description="ABC transporter" evidence="6">
    <location>
        <begin position="8"/>
        <end position="244"/>
    </location>
</feature>
<dbReference type="Pfam" id="PF00005">
    <property type="entry name" value="ABC_tran"/>
    <property type="match status" value="1"/>
</dbReference>
<dbReference type="InterPro" id="IPR027417">
    <property type="entry name" value="P-loop_NTPase"/>
</dbReference>
<dbReference type="InterPro" id="IPR017871">
    <property type="entry name" value="ABC_transporter-like_CS"/>
</dbReference>
<dbReference type="GO" id="GO:0016887">
    <property type="term" value="F:ATP hydrolysis activity"/>
    <property type="evidence" value="ECO:0007669"/>
    <property type="project" value="InterPro"/>
</dbReference>
<comment type="caution">
    <text evidence="7">The sequence shown here is derived from an EMBL/GenBank/DDBJ whole genome shotgun (WGS) entry which is preliminary data.</text>
</comment>
<evidence type="ECO:0000313" key="7">
    <source>
        <dbReference type="EMBL" id="OGK18715.1"/>
    </source>
</evidence>
<dbReference type="InterPro" id="IPR003439">
    <property type="entry name" value="ABC_transporter-like_ATP-bd"/>
</dbReference>
<accession>A0A1F7GIK9</accession>
<gene>
    <name evidence="7" type="ORF">A2866_03795</name>
</gene>
<keyword evidence="2" id="KW-0813">Transport</keyword>
<evidence type="ECO:0000256" key="4">
    <source>
        <dbReference type="ARBA" id="ARBA00022840"/>
    </source>
</evidence>
<dbReference type="InterPro" id="IPR005894">
    <property type="entry name" value="DrrA"/>
</dbReference>
<organism evidence="7 8">
    <name type="scientific">Candidatus Roizmanbacteria bacterium RIFCSPHIGHO2_01_FULL_39_8</name>
    <dbReference type="NCBI Taxonomy" id="1802033"/>
    <lineage>
        <taxon>Bacteria</taxon>
        <taxon>Candidatus Roizmaniibacteriota</taxon>
    </lineage>
</organism>
<dbReference type="InterPro" id="IPR050763">
    <property type="entry name" value="ABC_transporter_ATP-binding"/>
</dbReference>
<dbReference type="GO" id="GO:1900753">
    <property type="term" value="P:doxorubicin transport"/>
    <property type="evidence" value="ECO:0007669"/>
    <property type="project" value="InterPro"/>
</dbReference>
<dbReference type="Pfam" id="PF13732">
    <property type="entry name" value="DrrA1-3_C"/>
    <property type="match status" value="1"/>
</dbReference>
<dbReference type="PROSITE" id="PS00211">
    <property type="entry name" value="ABC_TRANSPORTER_1"/>
    <property type="match status" value="1"/>
</dbReference>
<dbReference type="NCBIfam" id="TIGR01188">
    <property type="entry name" value="drrA"/>
    <property type="match status" value="1"/>
</dbReference>
<evidence type="ECO:0000256" key="3">
    <source>
        <dbReference type="ARBA" id="ARBA00022741"/>
    </source>
</evidence>
<comment type="subcellular location">
    <subcellularLocation>
        <location evidence="1">Cell membrane</location>
        <topology evidence="1">Peripheral membrane protein</topology>
        <orientation evidence="1">Cytoplasmic side</orientation>
    </subcellularLocation>
</comment>
<dbReference type="InterPro" id="IPR025302">
    <property type="entry name" value="DrrA1/2-like_C"/>
</dbReference>
<proteinExistence type="inferred from homology"/>